<proteinExistence type="predicted"/>
<evidence type="ECO:0000313" key="2">
    <source>
        <dbReference type="EMBL" id="GMR43056.1"/>
    </source>
</evidence>
<gene>
    <name evidence="2" type="ORF">PMAYCL1PPCAC_13251</name>
</gene>
<comment type="caution">
    <text evidence="2">The sequence shown here is derived from an EMBL/GenBank/DDBJ whole genome shotgun (WGS) entry which is preliminary data.</text>
</comment>
<organism evidence="2 3">
    <name type="scientific">Pristionchus mayeri</name>
    <dbReference type="NCBI Taxonomy" id="1317129"/>
    <lineage>
        <taxon>Eukaryota</taxon>
        <taxon>Metazoa</taxon>
        <taxon>Ecdysozoa</taxon>
        <taxon>Nematoda</taxon>
        <taxon>Chromadorea</taxon>
        <taxon>Rhabditida</taxon>
        <taxon>Rhabditina</taxon>
        <taxon>Diplogasteromorpha</taxon>
        <taxon>Diplogasteroidea</taxon>
        <taxon>Neodiplogasteridae</taxon>
        <taxon>Pristionchus</taxon>
    </lineage>
</organism>
<name>A0AAN5CH93_9BILA</name>
<dbReference type="EMBL" id="BTRK01000003">
    <property type="protein sequence ID" value="GMR43056.1"/>
    <property type="molecule type" value="Genomic_DNA"/>
</dbReference>
<feature type="compositionally biased region" description="Basic and acidic residues" evidence="1">
    <location>
        <begin position="8"/>
        <end position="20"/>
    </location>
</feature>
<evidence type="ECO:0000256" key="1">
    <source>
        <dbReference type="SAM" id="MobiDB-lite"/>
    </source>
</evidence>
<dbReference type="AlphaFoldDB" id="A0AAN5CH93"/>
<accession>A0AAN5CH93</accession>
<reference evidence="3" key="1">
    <citation type="submission" date="2022-10" db="EMBL/GenBank/DDBJ databases">
        <title>Genome assembly of Pristionchus species.</title>
        <authorList>
            <person name="Yoshida K."/>
            <person name="Sommer R.J."/>
        </authorList>
    </citation>
    <scope>NUCLEOTIDE SEQUENCE [LARGE SCALE GENOMIC DNA]</scope>
    <source>
        <strain evidence="3">RS5460</strain>
    </source>
</reference>
<sequence length="90" mass="9972">MGAGLQKAAERMARAETKETTEEDFVSPSRAEPLQMLSGFTVLFVCWALLPIENSAAVETETKTMARRARRTTNLNILKEGRGEGRDCLL</sequence>
<feature type="region of interest" description="Disordered" evidence="1">
    <location>
        <begin position="1"/>
        <end position="29"/>
    </location>
</feature>
<protein>
    <submittedName>
        <fullName evidence="2">Uncharacterized protein</fullName>
    </submittedName>
</protein>
<dbReference type="Proteomes" id="UP001328107">
    <property type="component" value="Unassembled WGS sequence"/>
</dbReference>
<keyword evidence="3" id="KW-1185">Reference proteome</keyword>
<feature type="non-terminal residue" evidence="2">
    <location>
        <position position="90"/>
    </location>
</feature>
<evidence type="ECO:0000313" key="3">
    <source>
        <dbReference type="Proteomes" id="UP001328107"/>
    </source>
</evidence>